<proteinExistence type="predicted"/>
<evidence type="ECO:0000313" key="4">
    <source>
        <dbReference type="Proteomes" id="UP001183222"/>
    </source>
</evidence>
<dbReference type="SUPFAM" id="SSF75304">
    <property type="entry name" value="Amidase signature (AS) enzymes"/>
    <property type="match status" value="1"/>
</dbReference>
<evidence type="ECO:0000313" key="3">
    <source>
        <dbReference type="EMBL" id="MDT0274814.1"/>
    </source>
</evidence>
<name>A0ABU2K3Q3_9ACTN</name>
<feature type="domain" description="Amidase" evidence="2">
    <location>
        <begin position="4"/>
        <end position="76"/>
    </location>
</feature>
<organism evidence="3 4">
    <name type="scientific">Blastococcus goldschmidtiae</name>
    <dbReference type="NCBI Taxonomy" id="3075546"/>
    <lineage>
        <taxon>Bacteria</taxon>
        <taxon>Bacillati</taxon>
        <taxon>Actinomycetota</taxon>
        <taxon>Actinomycetes</taxon>
        <taxon>Geodermatophilales</taxon>
        <taxon>Geodermatophilaceae</taxon>
        <taxon>Blastococcus</taxon>
    </lineage>
</organism>
<gene>
    <name evidence="3" type="ORF">RM425_02765</name>
</gene>
<reference evidence="4" key="1">
    <citation type="submission" date="2023-07" db="EMBL/GenBank/DDBJ databases">
        <title>30 novel species of actinomycetes from the DSMZ collection.</title>
        <authorList>
            <person name="Nouioui I."/>
        </authorList>
    </citation>
    <scope>NUCLEOTIDE SEQUENCE [LARGE SCALE GENOMIC DNA]</scope>
    <source>
        <strain evidence="4">DSM 46792</strain>
    </source>
</reference>
<dbReference type="Pfam" id="PF01425">
    <property type="entry name" value="Amidase"/>
    <property type="match status" value="1"/>
</dbReference>
<dbReference type="InterPro" id="IPR023631">
    <property type="entry name" value="Amidase_dom"/>
</dbReference>
<keyword evidence="4" id="KW-1185">Reference proteome</keyword>
<evidence type="ECO:0000259" key="2">
    <source>
        <dbReference type="Pfam" id="PF01425"/>
    </source>
</evidence>
<dbReference type="InterPro" id="IPR036928">
    <property type="entry name" value="AS_sf"/>
</dbReference>
<evidence type="ECO:0000256" key="1">
    <source>
        <dbReference type="SAM" id="MobiDB-lite"/>
    </source>
</evidence>
<accession>A0ABU2K3Q3</accession>
<comment type="caution">
    <text evidence="3">The sequence shown here is derived from an EMBL/GenBank/DDBJ whole genome shotgun (WGS) entry which is preliminary data.</text>
</comment>
<dbReference type="EMBL" id="JAVREI010000001">
    <property type="protein sequence ID" value="MDT0274814.1"/>
    <property type="molecule type" value="Genomic_DNA"/>
</dbReference>
<protein>
    <submittedName>
        <fullName evidence="3">Amidase family protein</fullName>
    </submittedName>
</protein>
<dbReference type="Proteomes" id="UP001183222">
    <property type="component" value="Unassembled WGS sequence"/>
</dbReference>
<dbReference type="RefSeq" id="WP_311344021.1">
    <property type="nucleotide sequence ID" value="NZ_JAVREI010000001.1"/>
</dbReference>
<dbReference type="Gene3D" id="3.90.1300.10">
    <property type="entry name" value="Amidase signature (AS) domain"/>
    <property type="match status" value="1"/>
</dbReference>
<feature type="region of interest" description="Disordered" evidence="1">
    <location>
        <begin position="1"/>
        <end position="29"/>
    </location>
</feature>
<sequence length="98" mass="10194">MVLAATNPDDPYAAEGPGPKRAGDIDVEGLGNTGRLTMGMNITGVPAISVPAGLSPRGMPIGMQIVGPRHSDPLLLSVAALFERERPWPLVAPSARVR</sequence>